<evidence type="ECO:0000313" key="2">
    <source>
        <dbReference type="EMBL" id="MBD3666101.1"/>
    </source>
</evidence>
<organism evidence="2 3">
    <name type="scientific">Sulfitobacter aestuariivivens</name>
    <dbReference type="NCBI Taxonomy" id="2766981"/>
    <lineage>
        <taxon>Bacteria</taxon>
        <taxon>Pseudomonadati</taxon>
        <taxon>Pseudomonadota</taxon>
        <taxon>Alphaproteobacteria</taxon>
        <taxon>Rhodobacterales</taxon>
        <taxon>Roseobacteraceae</taxon>
        <taxon>Sulfitobacter</taxon>
    </lineage>
</organism>
<dbReference type="PANTHER" id="PTHR36930">
    <property type="entry name" value="METAL-SULFUR CLUSTER BIOSYNTHESIS PROTEINS YUAD-RELATED"/>
    <property type="match status" value="1"/>
</dbReference>
<dbReference type="SUPFAM" id="SSF50800">
    <property type="entry name" value="PK beta-barrel domain-like"/>
    <property type="match status" value="1"/>
</dbReference>
<dbReference type="Gene3D" id="2.40.33.20">
    <property type="entry name" value="PK beta-barrel domain-like"/>
    <property type="match status" value="1"/>
</dbReference>
<gene>
    <name evidence="2" type="ORF">H9Q16_19350</name>
</gene>
<reference evidence="2" key="1">
    <citation type="submission" date="2020-08" db="EMBL/GenBank/DDBJ databases">
        <title>Sulfitobacter aestuariivivens sp. nov., isolated from a tidal flat.</title>
        <authorList>
            <person name="Park S."/>
            <person name="Yoon J.-H."/>
        </authorList>
    </citation>
    <scope>NUCLEOTIDE SEQUENCE</scope>
    <source>
        <strain evidence="2">TSTF-M16</strain>
    </source>
</reference>
<dbReference type="GO" id="GO:0030151">
    <property type="term" value="F:molybdenum ion binding"/>
    <property type="evidence" value="ECO:0007669"/>
    <property type="project" value="InterPro"/>
</dbReference>
<comment type="caution">
    <text evidence="2">The sequence shown here is derived from an EMBL/GenBank/DDBJ whole genome shotgun (WGS) entry which is preliminary data.</text>
</comment>
<dbReference type="InterPro" id="IPR011037">
    <property type="entry name" value="Pyrv_Knase-like_insert_dom_sf"/>
</dbReference>
<dbReference type="Proteomes" id="UP000635142">
    <property type="component" value="Unassembled WGS sequence"/>
</dbReference>
<sequence length="257" mass="27784">MAGQIEALYHYPVKGLSGQRLGTVMLHPGAGFPEDRVFGFARHDSSFDPDAPKPVPKSQFVVLARDAALARLATDYDPQEGTLRITGQGQDRTFDLKEDSGGPAAAAFLAAFLGYEPGHQPTLQASAPHRFTDVSVVSPQMMNAISLINIDSVRAFSEAIGQDVNPLRFRANLLFSGIAPMRELDLVGREISLGEATLRVVMRTKRCPATQVNLETGLRDLDVPRLLRDQYGHSDMGVYAEVIKGGRIAPGDAVATL</sequence>
<name>A0A927HGL1_9RHOB</name>
<feature type="domain" description="MOSC" evidence="1">
    <location>
        <begin position="110"/>
        <end position="257"/>
    </location>
</feature>
<dbReference type="InterPro" id="IPR005303">
    <property type="entry name" value="MOCOS_middle"/>
</dbReference>
<evidence type="ECO:0000313" key="3">
    <source>
        <dbReference type="Proteomes" id="UP000635142"/>
    </source>
</evidence>
<protein>
    <submittedName>
        <fullName evidence="2">MOSC domain-containing protein</fullName>
    </submittedName>
</protein>
<dbReference type="InterPro" id="IPR005302">
    <property type="entry name" value="MoCF_Sase_C"/>
</dbReference>
<proteinExistence type="predicted"/>
<dbReference type="PROSITE" id="PS51340">
    <property type="entry name" value="MOSC"/>
    <property type="match status" value="1"/>
</dbReference>
<dbReference type="Pfam" id="PF03473">
    <property type="entry name" value="MOSC"/>
    <property type="match status" value="1"/>
</dbReference>
<dbReference type="InterPro" id="IPR052716">
    <property type="entry name" value="MOSC_domain"/>
</dbReference>
<keyword evidence="3" id="KW-1185">Reference proteome</keyword>
<dbReference type="RefSeq" id="WP_191077115.1">
    <property type="nucleotide sequence ID" value="NZ_JACTAG010000003.1"/>
</dbReference>
<dbReference type="Pfam" id="PF03476">
    <property type="entry name" value="MOSC_N"/>
    <property type="match status" value="1"/>
</dbReference>
<accession>A0A927HGL1</accession>
<dbReference type="AlphaFoldDB" id="A0A927HGL1"/>
<dbReference type="GO" id="GO:0030170">
    <property type="term" value="F:pyridoxal phosphate binding"/>
    <property type="evidence" value="ECO:0007669"/>
    <property type="project" value="InterPro"/>
</dbReference>
<dbReference type="EMBL" id="JACTAG010000003">
    <property type="protein sequence ID" value="MBD3666101.1"/>
    <property type="molecule type" value="Genomic_DNA"/>
</dbReference>
<evidence type="ECO:0000259" key="1">
    <source>
        <dbReference type="PROSITE" id="PS51340"/>
    </source>
</evidence>
<dbReference type="PANTHER" id="PTHR36930:SF1">
    <property type="entry name" value="MOSC DOMAIN-CONTAINING PROTEIN"/>
    <property type="match status" value="1"/>
</dbReference>
<dbReference type="GO" id="GO:0003824">
    <property type="term" value="F:catalytic activity"/>
    <property type="evidence" value="ECO:0007669"/>
    <property type="project" value="InterPro"/>
</dbReference>